<sequence length="41" mass="4275">MCPANEGSPTQGHTPGVVYCDAAHMSGAPSEPPQNRMSFLT</sequence>
<reference evidence="1" key="1">
    <citation type="submission" date="2013-05" db="EMBL/GenBank/DDBJ databases">
        <title>Genome assembly of Cystobacter fuscus DSM 2262.</title>
        <authorList>
            <person name="Sharma G."/>
            <person name="Khatri I."/>
            <person name="Kaur C."/>
            <person name="Mayilraj S."/>
            <person name="Subramanian S."/>
        </authorList>
    </citation>
    <scope>NUCLEOTIDE SEQUENCE [LARGE SCALE GENOMIC DNA]</scope>
    <source>
        <strain evidence="1">DSM 2262</strain>
    </source>
</reference>
<protein>
    <submittedName>
        <fullName evidence="1">Uncharacterized protein</fullName>
    </submittedName>
</protein>
<organism evidence="1 2">
    <name type="scientific">Cystobacter fuscus (strain ATCC 25194 / DSM 2262 / NBRC 100088 / M29)</name>
    <dbReference type="NCBI Taxonomy" id="1242864"/>
    <lineage>
        <taxon>Bacteria</taxon>
        <taxon>Pseudomonadati</taxon>
        <taxon>Myxococcota</taxon>
        <taxon>Myxococcia</taxon>
        <taxon>Myxococcales</taxon>
        <taxon>Cystobacterineae</taxon>
        <taxon>Archangiaceae</taxon>
        <taxon>Cystobacter</taxon>
    </lineage>
</organism>
<evidence type="ECO:0000313" key="1">
    <source>
        <dbReference type="EMBL" id="EPX55412.1"/>
    </source>
</evidence>
<evidence type="ECO:0000313" key="2">
    <source>
        <dbReference type="Proteomes" id="UP000011682"/>
    </source>
</evidence>
<dbReference type="AlphaFoldDB" id="S9NZF8"/>
<comment type="caution">
    <text evidence="1">The sequence shown here is derived from an EMBL/GenBank/DDBJ whole genome shotgun (WGS) entry which is preliminary data.</text>
</comment>
<proteinExistence type="predicted"/>
<keyword evidence="2" id="KW-1185">Reference proteome</keyword>
<dbReference type="EMBL" id="ANAH02000071">
    <property type="protein sequence ID" value="EPX55412.1"/>
    <property type="molecule type" value="Genomic_DNA"/>
</dbReference>
<accession>S9NZF8</accession>
<dbReference type="Proteomes" id="UP000011682">
    <property type="component" value="Unassembled WGS sequence"/>
</dbReference>
<name>S9NZF8_CYSF2</name>
<gene>
    <name evidence="1" type="ORF">D187_009023</name>
</gene>